<sequence length="53" mass="5747">MWPALDPFAKRVGRDGRGIRRSGRSGPDHLRGESAAVSAKTVDDRLIGESVSR</sequence>
<feature type="region of interest" description="Disordered" evidence="1">
    <location>
        <begin position="1"/>
        <end position="43"/>
    </location>
</feature>
<proteinExistence type="predicted"/>
<dbReference type="Proteomes" id="UP000003824">
    <property type="component" value="Unassembled WGS sequence"/>
</dbReference>
<evidence type="ECO:0000313" key="2">
    <source>
        <dbReference type="EMBL" id="EFE71564.2"/>
    </source>
</evidence>
<accession>D6A410</accession>
<dbReference type="AlphaFoldDB" id="D6A410"/>
<feature type="compositionally biased region" description="Basic and acidic residues" evidence="1">
    <location>
        <begin position="8"/>
        <end position="18"/>
    </location>
</feature>
<dbReference type="EMBL" id="DS999641">
    <property type="protein sequence ID" value="EFE71564.2"/>
    <property type="molecule type" value="Genomic_DNA"/>
</dbReference>
<evidence type="ECO:0000256" key="1">
    <source>
        <dbReference type="SAM" id="MobiDB-lite"/>
    </source>
</evidence>
<gene>
    <name evidence="2" type="ORF">SSFG_06801</name>
</gene>
<evidence type="ECO:0000313" key="3">
    <source>
        <dbReference type="Proteomes" id="UP000003824"/>
    </source>
</evidence>
<name>D6A410_STRV1</name>
<protein>
    <submittedName>
        <fullName evidence="2">Predicted protein</fullName>
    </submittedName>
</protein>
<organism evidence="2 3">
    <name type="scientific">Streptomyces viridosporus (strain ATCC 14672 / DSM 40746 / JCM 4963 / KCTC 9882 / NRRL B-12104 / FH 1290)</name>
    <name type="common">Streptomyces ghanaensis</name>
    <dbReference type="NCBI Taxonomy" id="566461"/>
    <lineage>
        <taxon>Bacteria</taxon>
        <taxon>Bacillati</taxon>
        <taxon>Actinomycetota</taxon>
        <taxon>Actinomycetes</taxon>
        <taxon>Kitasatosporales</taxon>
        <taxon>Streptomycetaceae</taxon>
        <taxon>Streptomyces</taxon>
    </lineage>
</organism>
<reference evidence="3" key="1">
    <citation type="submission" date="2008-12" db="EMBL/GenBank/DDBJ databases">
        <title>Annotation of Streptomyces ghanaensis ATCC 14672.</title>
        <authorList>
            <consortium name="The Broad Institute Genome Sequencing Platform"/>
            <consortium name="Broad Institute Microbial Sequencing Center"/>
            <person name="Fischbach M."/>
            <person name="Ward D."/>
            <person name="Young S."/>
            <person name="Kodira C.D."/>
            <person name="Zeng Q."/>
            <person name="Koehrsen M."/>
            <person name="Godfrey P."/>
            <person name="Alvarado L."/>
            <person name="Berlin A.M."/>
            <person name="Borenstein D."/>
            <person name="Chen Z."/>
            <person name="Engels R."/>
            <person name="Freedman E."/>
            <person name="Gellesch M."/>
            <person name="Goldberg J."/>
            <person name="Griggs A."/>
            <person name="Gujja S."/>
            <person name="Heiman D.I."/>
            <person name="Hepburn T.A."/>
            <person name="Howarth C."/>
            <person name="Jen D."/>
            <person name="Larson L."/>
            <person name="Lewis B."/>
            <person name="Mehta T."/>
            <person name="Park D."/>
            <person name="Pearson M."/>
            <person name="Roberts A."/>
            <person name="Saif S."/>
            <person name="Shea T.D."/>
            <person name="Shenoy N."/>
            <person name="Sisk P."/>
            <person name="Stolte C."/>
            <person name="Sykes S.N."/>
            <person name="Walk T."/>
            <person name="White J."/>
            <person name="Yandava C."/>
            <person name="Straight P."/>
            <person name="Clardy J."/>
            <person name="Hung D."/>
            <person name="Kolter R."/>
            <person name="Mekalanos J."/>
            <person name="Walker S."/>
            <person name="Walsh C.T."/>
            <person name="Wieland B.L.C."/>
            <person name="Ilzarbe M."/>
            <person name="Galagan J."/>
            <person name="Nusbaum C."/>
            <person name="Birren B."/>
        </authorList>
    </citation>
    <scope>NUCLEOTIDE SEQUENCE [LARGE SCALE GENOMIC DNA]</scope>
    <source>
        <strain evidence="3">ATCC 14672 / DSM 40746 / JCM 4963 / KCTC 9882 / NRRL B-12104 / FH 1290</strain>
    </source>
</reference>